<dbReference type="InterPro" id="IPR052535">
    <property type="entry name" value="Bacilysin_H2HPP_isomerase"/>
</dbReference>
<evidence type="ECO:0000313" key="2">
    <source>
        <dbReference type="EMBL" id="PWD97910.1"/>
    </source>
</evidence>
<name>A0A2U2B4B6_9BACT</name>
<evidence type="ECO:0000313" key="3">
    <source>
        <dbReference type="Proteomes" id="UP000244956"/>
    </source>
</evidence>
<sequence length="112" mass="12491">MIMDKSTHIFKDDINIEDLGEGISRQILGHDNELMMVKVNFEEGAIGKSHSHPHRQTTYVDSGVFEVSLGSDVRTLKEGDAFYAAPDEVHGVLCLQKGSLIDVFNPSREDFL</sequence>
<dbReference type="Gene3D" id="2.60.120.10">
    <property type="entry name" value="Jelly Rolls"/>
    <property type="match status" value="1"/>
</dbReference>
<dbReference type="PANTHER" id="PTHR40112:SF1">
    <property type="entry name" value="H2HPP ISOMERASE"/>
    <property type="match status" value="1"/>
</dbReference>
<reference evidence="2 3" key="1">
    <citation type="submission" date="2018-05" db="EMBL/GenBank/DDBJ databases">
        <title>Marinilabilia rubrum sp. nov., isolated from saltern sediment.</title>
        <authorList>
            <person name="Zhang R."/>
        </authorList>
    </citation>
    <scope>NUCLEOTIDE SEQUENCE [LARGE SCALE GENOMIC DNA]</scope>
    <source>
        <strain evidence="2 3">WTE16</strain>
    </source>
</reference>
<gene>
    <name evidence="2" type="ORF">DDZ16_18300</name>
</gene>
<accession>A0A2U2B4B6</accession>
<dbReference type="CDD" id="cd02238">
    <property type="entry name" value="cupin_KdgF"/>
    <property type="match status" value="1"/>
</dbReference>
<dbReference type="PIRSF" id="PIRSF029883">
    <property type="entry name" value="KdgF"/>
    <property type="match status" value="1"/>
</dbReference>
<dbReference type="Proteomes" id="UP000244956">
    <property type="component" value="Unassembled WGS sequence"/>
</dbReference>
<dbReference type="PANTHER" id="PTHR40112">
    <property type="entry name" value="H2HPP ISOMERASE"/>
    <property type="match status" value="1"/>
</dbReference>
<dbReference type="InterPro" id="IPR025499">
    <property type="entry name" value="KdgF"/>
</dbReference>
<dbReference type="EMBL" id="QEWP01000022">
    <property type="protein sequence ID" value="PWD97910.1"/>
    <property type="molecule type" value="Genomic_DNA"/>
</dbReference>
<organism evidence="2 3">
    <name type="scientific">Marinilabilia rubra</name>
    <dbReference type="NCBI Taxonomy" id="2162893"/>
    <lineage>
        <taxon>Bacteria</taxon>
        <taxon>Pseudomonadati</taxon>
        <taxon>Bacteroidota</taxon>
        <taxon>Bacteroidia</taxon>
        <taxon>Marinilabiliales</taxon>
        <taxon>Marinilabiliaceae</taxon>
        <taxon>Marinilabilia</taxon>
    </lineage>
</organism>
<protein>
    <submittedName>
        <fullName evidence="2">Cupin domain-containing protein</fullName>
    </submittedName>
</protein>
<proteinExistence type="predicted"/>
<feature type="domain" description="Cupin type-2" evidence="1">
    <location>
        <begin position="39"/>
        <end position="94"/>
    </location>
</feature>
<comment type="caution">
    <text evidence="2">The sequence shown here is derived from an EMBL/GenBank/DDBJ whole genome shotgun (WGS) entry which is preliminary data.</text>
</comment>
<evidence type="ECO:0000259" key="1">
    <source>
        <dbReference type="Pfam" id="PF07883"/>
    </source>
</evidence>
<dbReference type="AlphaFoldDB" id="A0A2U2B4B6"/>
<dbReference type="OrthoDB" id="9811153at2"/>
<dbReference type="Pfam" id="PF07883">
    <property type="entry name" value="Cupin_2"/>
    <property type="match status" value="1"/>
</dbReference>
<dbReference type="InterPro" id="IPR014710">
    <property type="entry name" value="RmlC-like_jellyroll"/>
</dbReference>
<dbReference type="SUPFAM" id="SSF51182">
    <property type="entry name" value="RmlC-like cupins"/>
    <property type="match status" value="1"/>
</dbReference>
<dbReference type="InterPro" id="IPR013096">
    <property type="entry name" value="Cupin_2"/>
</dbReference>
<keyword evidence="3" id="KW-1185">Reference proteome</keyword>
<dbReference type="InterPro" id="IPR011051">
    <property type="entry name" value="RmlC_Cupin_sf"/>
</dbReference>